<feature type="compositionally biased region" description="Low complexity" evidence="1">
    <location>
        <begin position="197"/>
        <end position="239"/>
    </location>
</feature>
<gene>
    <name evidence="2" type="ORF">FHL15_001896</name>
</gene>
<dbReference type="EMBL" id="VFLP01000007">
    <property type="protein sequence ID" value="TRX97102.1"/>
    <property type="molecule type" value="Genomic_DNA"/>
</dbReference>
<dbReference type="Proteomes" id="UP000319160">
    <property type="component" value="Unassembled WGS sequence"/>
</dbReference>
<accession>A0A553IA88</accession>
<dbReference type="OrthoDB" id="5104027at2759"/>
<reference evidence="3" key="1">
    <citation type="submission" date="2019-06" db="EMBL/GenBank/DDBJ databases">
        <title>Draft genome sequence of the griseofulvin-producing fungus Xylaria cubensis strain G536.</title>
        <authorList>
            <person name="Mead M.E."/>
            <person name="Raja H.A."/>
            <person name="Steenwyk J.L."/>
            <person name="Knowles S.L."/>
            <person name="Oberlies N.H."/>
            <person name="Rokas A."/>
        </authorList>
    </citation>
    <scope>NUCLEOTIDE SEQUENCE [LARGE SCALE GENOMIC DNA]</scope>
    <source>
        <strain evidence="3">G536</strain>
    </source>
</reference>
<sequence>MVHAFRACRGLPTIFFIVINVEESDINSMTPIYFAMASFYNSFDHVTQHTDLLLKWDHGNATDYPLVIHARVLNKTSDREVNTIEVDIASGLTNDSFLWGDLPFPLPFLSTATYELWVLGQQRAEDVTFRPFASSPPFAILSPIKDDNNGWQTNTNKTTTDNPEPTNPPHSDGRPNSSTAIAAGLVVPFPLDELGLATTSPEPTPTATSSTGDSGDISSNGQPTSMTTVISTSSGTTGSEPADPSSSTCQTGSARYEIVGNLGLPPRRAGCGTSDADVLISATGITGNGVTLMTDSPGPHHQGALRGYGYRGKKTSPGNDPTQNVPLKNWRAAEHIRAHTSLYLKLSCINRLRAQRICLPL</sequence>
<feature type="region of interest" description="Disordered" evidence="1">
    <location>
        <begin position="140"/>
        <end position="178"/>
    </location>
</feature>
<keyword evidence="3" id="KW-1185">Reference proteome</keyword>
<feature type="region of interest" description="Disordered" evidence="1">
    <location>
        <begin position="194"/>
        <end position="252"/>
    </location>
</feature>
<dbReference type="AlphaFoldDB" id="A0A553IA88"/>
<feature type="compositionally biased region" description="Low complexity" evidence="1">
    <location>
        <begin position="149"/>
        <end position="164"/>
    </location>
</feature>
<proteinExistence type="predicted"/>
<organism evidence="2 3">
    <name type="scientific">Xylaria flabelliformis</name>
    <dbReference type="NCBI Taxonomy" id="2512241"/>
    <lineage>
        <taxon>Eukaryota</taxon>
        <taxon>Fungi</taxon>
        <taxon>Dikarya</taxon>
        <taxon>Ascomycota</taxon>
        <taxon>Pezizomycotina</taxon>
        <taxon>Sordariomycetes</taxon>
        <taxon>Xylariomycetidae</taxon>
        <taxon>Xylariales</taxon>
        <taxon>Xylariaceae</taxon>
        <taxon>Xylaria</taxon>
    </lineage>
</organism>
<protein>
    <submittedName>
        <fullName evidence="2">Uncharacterized protein</fullName>
    </submittedName>
</protein>
<evidence type="ECO:0000256" key="1">
    <source>
        <dbReference type="SAM" id="MobiDB-lite"/>
    </source>
</evidence>
<comment type="caution">
    <text evidence="2">The sequence shown here is derived from an EMBL/GenBank/DDBJ whole genome shotgun (WGS) entry which is preliminary data.</text>
</comment>
<evidence type="ECO:0000313" key="2">
    <source>
        <dbReference type="EMBL" id="TRX97102.1"/>
    </source>
</evidence>
<name>A0A553IA88_9PEZI</name>
<evidence type="ECO:0000313" key="3">
    <source>
        <dbReference type="Proteomes" id="UP000319160"/>
    </source>
</evidence>